<reference evidence="1 2" key="1">
    <citation type="submission" date="2019-03" db="EMBL/GenBank/DDBJ databases">
        <title>Ramlibacter sp. 18x22-1, whole genome shotgun sequence.</title>
        <authorList>
            <person name="Zhang X."/>
            <person name="Feng G."/>
            <person name="Zhu H."/>
        </authorList>
    </citation>
    <scope>NUCLEOTIDE SEQUENCE [LARGE SCALE GENOMIC DNA]</scope>
    <source>
        <strain evidence="1 2">18x22-1</strain>
    </source>
</reference>
<dbReference type="EMBL" id="SMLK01000004">
    <property type="protein sequence ID" value="TFZ00150.1"/>
    <property type="molecule type" value="Genomic_DNA"/>
</dbReference>
<organism evidence="1 2">
    <name type="scientific">Ramlibacter humi</name>
    <dbReference type="NCBI Taxonomy" id="2530451"/>
    <lineage>
        <taxon>Bacteria</taxon>
        <taxon>Pseudomonadati</taxon>
        <taxon>Pseudomonadota</taxon>
        <taxon>Betaproteobacteria</taxon>
        <taxon>Burkholderiales</taxon>
        <taxon>Comamonadaceae</taxon>
        <taxon>Ramlibacter</taxon>
    </lineage>
</organism>
<keyword evidence="2" id="KW-1185">Reference proteome</keyword>
<accession>A0A4Z0BP03</accession>
<dbReference type="Proteomes" id="UP000297839">
    <property type="component" value="Unassembled WGS sequence"/>
</dbReference>
<sequence>MAARRALIVLLLPVLLLAQLIGLLHGIAHAPLAHPVSVAAPAAESKPPLAGLFQAHDDGTCRLFDQLSHGDAAPCVPVVLPALLPPTVVVRALHGLALARWAALFDARGPPALR</sequence>
<comment type="caution">
    <text evidence="1">The sequence shown here is derived from an EMBL/GenBank/DDBJ whole genome shotgun (WGS) entry which is preliminary data.</text>
</comment>
<dbReference type="AlphaFoldDB" id="A0A4Z0BP03"/>
<proteinExistence type="predicted"/>
<gene>
    <name evidence="1" type="ORF">EZ216_13660</name>
</gene>
<protein>
    <submittedName>
        <fullName evidence="1">Uncharacterized protein</fullName>
    </submittedName>
</protein>
<dbReference type="RefSeq" id="WP_135250337.1">
    <property type="nucleotide sequence ID" value="NZ_SMLK01000004.1"/>
</dbReference>
<evidence type="ECO:0000313" key="1">
    <source>
        <dbReference type="EMBL" id="TFZ00150.1"/>
    </source>
</evidence>
<name>A0A4Z0BP03_9BURK</name>
<dbReference type="OrthoDB" id="9153250at2"/>
<evidence type="ECO:0000313" key="2">
    <source>
        <dbReference type="Proteomes" id="UP000297839"/>
    </source>
</evidence>